<dbReference type="PROSITE" id="PS01053">
    <property type="entry name" value="ARGINASE_1"/>
    <property type="match status" value="1"/>
</dbReference>
<dbReference type="SUPFAM" id="SSF52768">
    <property type="entry name" value="Arginase/deacetylase"/>
    <property type="match status" value="1"/>
</dbReference>
<keyword evidence="6" id="KW-1185">Reference proteome</keyword>
<dbReference type="PANTHER" id="PTHR11358">
    <property type="entry name" value="ARGINASE/AGMATINASE"/>
    <property type="match status" value="1"/>
</dbReference>
<proteinExistence type="inferred from homology"/>
<dbReference type="InterPro" id="IPR020855">
    <property type="entry name" value="Ureohydrolase_Mn_BS"/>
</dbReference>
<name>A0ABM6RUP5_9FIRM</name>
<evidence type="ECO:0000313" key="5">
    <source>
        <dbReference type="EMBL" id="AUW95203.1"/>
    </source>
</evidence>
<gene>
    <name evidence="5" type="ORF">BXT84_15575</name>
</gene>
<evidence type="ECO:0000256" key="2">
    <source>
        <dbReference type="ARBA" id="ARBA00022723"/>
    </source>
</evidence>
<evidence type="ECO:0000256" key="1">
    <source>
        <dbReference type="ARBA" id="ARBA00009227"/>
    </source>
</evidence>
<evidence type="ECO:0000256" key="4">
    <source>
        <dbReference type="RuleBase" id="RU003684"/>
    </source>
</evidence>
<sequence length="285" mass="32021">MRDVFSRTDRFLGMNADFEQAQWVYFGIPMDFTVSFQPGSRFGPARVREASYAIETYSLAQDRDLEDLQIHDAGEIELPFGNVEESLARINLAAETVLSQDKKFFALGGEHLVTLPLIQAVVKRYPDVVVIHFDAHADLREDYMGEKLSHATVLRRVSEWIQPGHLYQFGIRSATREEVRYAREFGHFFPHEVVQPLKQMMGELRGRPVYVTMDIDVIDPAFMPGTGTPEPGGISSREALEAVSLLKDLNVVSMDLVETMPAHDLSQRSAVLAAKLVREALVAIG</sequence>
<dbReference type="PIRSF" id="PIRSF036979">
    <property type="entry name" value="Arginase"/>
    <property type="match status" value="1"/>
</dbReference>
<dbReference type="PANTHER" id="PTHR11358:SF26">
    <property type="entry name" value="GUANIDINO ACID HYDROLASE, MITOCHONDRIAL"/>
    <property type="match status" value="1"/>
</dbReference>
<organism evidence="5 6">
    <name type="scientific">Sulfobacillus thermotolerans</name>
    <dbReference type="NCBI Taxonomy" id="338644"/>
    <lineage>
        <taxon>Bacteria</taxon>
        <taxon>Bacillati</taxon>
        <taxon>Bacillota</taxon>
        <taxon>Clostridia</taxon>
        <taxon>Eubacteriales</taxon>
        <taxon>Clostridiales Family XVII. Incertae Sedis</taxon>
        <taxon>Sulfobacillus</taxon>
    </lineage>
</organism>
<comment type="similarity">
    <text evidence="1">Belongs to the arginase family. Agmatinase subfamily.</text>
</comment>
<keyword evidence="2" id="KW-0479">Metal-binding</keyword>
<dbReference type="CDD" id="cd11593">
    <property type="entry name" value="Agmatinase-like_2"/>
    <property type="match status" value="1"/>
</dbReference>
<dbReference type="NCBIfam" id="TIGR01230">
    <property type="entry name" value="agmatinase"/>
    <property type="match status" value="1"/>
</dbReference>
<reference evidence="5 6" key="1">
    <citation type="journal article" date="2019" name="Sci. Rep.">
        <title>Sulfobacillus thermotolerans: new insights into resistance and metabolic capacities of acidophilic chemolithotrophs.</title>
        <authorList>
            <person name="Panyushkina A.E."/>
            <person name="Babenko V.V."/>
            <person name="Nikitina A.S."/>
            <person name="Selezneva O.V."/>
            <person name="Tsaplina I.A."/>
            <person name="Letarova M.A."/>
            <person name="Kostryukova E.S."/>
            <person name="Letarov A.V."/>
        </authorList>
    </citation>
    <scope>NUCLEOTIDE SEQUENCE [LARGE SCALE GENOMIC DNA]</scope>
    <source>
        <strain evidence="5 6">Kr1</strain>
    </source>
</reference>
<evidence type="ECO:0000256" key="3">
    <source>
        <dbReference type="ARBA" id="ARBA00022801"/>
    </source>
</evidence>
<accession>A0ABM6RUP5</accession>
<dbReference type="Pfam" id="PF00491">
    <property type="entry name" value="Arginase"/>
    <property type="match status" value="1"/>
</dbReference>
<dbReference type="PROSITE" id="PS51409">
    <property type="entry name" value="ARGINASE_2"/>
    <property type="match status" value="1"/>
</dbReference>
<dbReference type="InterPro" id="IPR005925">
    <property type="entry name" value="Agmatinase-rel"/>
</dbReference>
<dbReference type="Gene3D" id="3.40.800.10">
    <property type="entry name" value="Ureohydrolase domain"/>
    <property type="match status" value="1"/>
</dbReference>
<dbReference type="EMBL" id="CP019454">
    <property type="protein sequence ID" value="AUW95203.1"/>
    <property type="molecule type" value="Genomic_DNA"/>
</dbReference>
<dbReference type="InterPro" id="IPR006035">
    <property type="entry name" value="Ureohydrolase"/>
</dbReference>
<dbReference type="InterPro" id="IPR023696">
    <property type="entry name" value="Ureohydrolase_dom_sf"/>
</dbReference>
<keyword evidence="3 4" id="KW-0378">Hydrolase</keyword>
<dbReference type="Proteomes" id="UP000325292">
    <property type="component" value="Chromosome"/>
</dbReference>
<protein>
    <submittedName>
        <fullName evidence="5">Agmatinase</fullName>
    </submittedName>
</protein>
<evidence type="ECO:0000313" key="6">
    <source>
        <dbReference type="Proteomes" id="UP000325292"/>
    </source>
</evidence>